<dbReference type="RefSeq" id="WP_068625474.1">
    <property type="nucleotide sequence ID" value="NZ_JBIVFZ010000002.1"/>
</dbReference>
<sequence>MTTQVTTSAPIRVALRGHDSTARRARSSQRPDDSRPASLPDDGAPAPQSRRPGATSDPSDRANGWLVAGSVLVAIALFSALALSSFATLG</sequence>
<dbReference type="EMBL" id="MAQA01000017">
    <property type="protein sequence ID" value="OCI31497.1"/>
    <property type="molecule type" value="Genomic_DNA"/>
</dbReference>
<dbReference type="Proteomes" id="UP000076447">
    <property type="component" value="Unassembled WGS sequence"/>
</dbReference>
<keyword evidence="2" id="KW-0812">Transmembrane</keyword>
<organism evidence="3 5">
    <name type="scientific">Oerskovia enterophila</name>
    <dbReference type="NCBI Taxonomy" id="43678"/>
    <lineage>
        <taxon>Bacteria</taxon>
        <taxon>Bacillati</taxon>
        <taxon>Actinomycetota</taxon>
        <taxon>Actinomycetes</taxon>
        <taxon>Micrococcales</taxon>
        <taxon>Cellulomonadaceae</taxon>
        <taxon>Oerskovia</taxon>
    </lineage>
</organism>
<dbReference type="EMBL" id="LRIE01000085">
    <property type="protein sequence ID" value="KZM33456.1"/>
    <property type="molecule type" value="Genomic_DNA"/>
</dbReference>
<evidence type="ECO:0000313" key="3">
    <source>
        <dbReference type="EMBL" id="KZM33456.1"/>
    </source>
</evidence>
<evidence type="ECO:0000256" key="2">
    <source>
        <dbReference type="SAM" id="Phobius"/>
    </source>
</evidence>
<protein>
    <submittedName>
        <fullName evidence="3">Uncharacterized protein</fullName>
    </submittedName>
</protein>
<comment type="caution">
    <text evidence="3">The sequence shown here is derived from an EMBL/GenBank/DDBJ whole genome shotgun (WGS) entry which is preliminary data.</text>
</comment>
<dbReference type="PATRIC" id="fig|43678.3.peg.3944"/>
<evidence type="ECO:0000313" key="4">
    <source>
        <dbReference type="EMBL" id="OCI31497.1"/>
    </source>
</evidence>
<gene>
    <name evidence="4" type="ORF">OERS_17700</name>
    <name evidence="3" type="ORF">OJAG_37750</name>
</gene>
<keyword evidence="6" id="KW-1185">Reference proteome</keyword>
<accession>A0A163PS70</accession>
<feature type="transmembrane region" description="Helical" evidence="2">
    <location>
        <begin position="65"/>
        <end position="89"/>
    </location>
</feature>
<evidence type="ECO:0000256" key="1">
    <source>
        <dbReference type="SAM" id="MobiDB-lite"/>
    </source>
</evidence>
<name>A0A163PS70_9CELL</name>
<dbReference type="Proteomes" id="UP000093412">
    <property type="component" value="Unassembled WGS sequence"/>
</dbReference>
<keyword evidence="2" id="KW-1133">Transmembrane helix</keyword>
<feature type="region of interest" description="Disordered" evidence="1">
    <location>
        <begin position="1"/>
        <end position="62"/>
    </location>
</feature>
<evidence type="ECO:0000313" key="6">
    <source>
        <dbReference type="Proteomes" id="UP000093412"/>
    </source>
</evidence>
<keyword evidence="2" id="KW-0472">Membrane</keyword>
<dbReference type="AlphaFoldDB" id="A0A163PS70"/>
<reference evidence="4 6" key="2">
    <citation type="submission" date="2016-06" db="EMBL/GenBank/DDBJ databases">
        <title>Genome sequence of Oerskovia enterophila DSM 43852.</title>
        <authorList>
            <person name="Poehlein A."/>
            <person name="Jag V."/>
            <person name="Bengelsdorf F.R."/>
            <person name="Daniel R."/>
            <person name="Duerre P."/>
        </authorList>
    </citation>
    <scope>NUCLEOTIDE SEQUENCE [LARGE SCALE GENOMIC DNA]</scope>
    <source>
        <strain evidence="4 6">DSM 43852</strain>
    </source>
</reference>
<reference evidence="3 5" key="1">
    <citation type="submission" date="2016-01" db="EMBL/GenBank/DDBJ databases">
        <title>Genome sequence of Oerskovia enterophila VJag, an agar and cellulose degrading bacterium.</title>
        <authorList>
            <person name="Poehlein A."/>
            <person name="Jag V."/>
            <person name="Bengelsdorf F."/>
            <person name="Duerre P."/>
            <person name="Daniel R."/>
        </authorList>
    </citation>
    <scope>NUCLEOTIDE SEQUENCE [LARGE SCALE GENOMIC DNA]</scope>
    <source>
        <strain evidence="3 5">VJag</strain>
    </source>
</reference>
<evidence type="ECO:0000313" key="5">
    <source>
        <dbReference type="Proteomes" id="UP000076447"/>
    </source>
</evidence>
<proteinExistence type="predicted"/>